<dbReference type="PANTHER" id="PTHR31442">
    <property type="entry name" value="HOMEODOMAIN-LIKE SUPERFAMILY PROTEIN-RELATED"/>
    <property type="match status" value="1"/>
</dbReference>
<dbReference type="PANTHER" id="PTHR31442:SF29">
    <property type="entry name" value="HOMEODOMAIN-LIKE SUPERFAMILY PROTEIN"/>
    <property type="match status" value="1"/>
</dbReference>
<keyword evidence="4" id="KW-0539">Nucleus</keyword>
<dbReference type="PROSITE" id="PS50110">
    <property type="entry name" value="RESPONSE_REGULATORY"/>
    <property type="match status" value="1"/>
</dbReference>
<accession>A0A0D3FUH0</accession>
<feature type="modified residue" description="4-aspartylphosphate" evidence="5">
    <location>
        <position position="65"/>
    </location>
</feature>
<keyword evidence="5" id="KW-0597">Phosphoprotein</keyword>
<dbReference type="Pfam" id="PF00072">
    <property type="entry name" value="Response_reg"/>
    <property type="match status" value="1"/>
</dbReference>
<dbReference type="AlphaFoldDB" id="A0A0D3FUH0"/>
<dbReference type="SUPFAM" id="SSF46689">
    <property type="entry name" value="Homeodomain-like"/>
    <property type="match status" value="1"/>
</dbReference>
<feature type="compositionally biased region" description="Polar residues" evidence="6">
    <location>
        <begin position="174"/>
        <end position="191"/>
    </location>
</feature>
<dbReference type="EnsemblPlants" id="OBART04G08410.1">
    <property type="protein sequence ID" value="OBART04G08410.1"/>
    <property type="gene ID" value="OBART04G08410"/>
</dbReference>
<evidence type="ECO:0000256" key="5">
    <source>
        <dbReference type="PROSITE-ProRule" id="PRU00169"/>
    </source>
</evidence>
<dbReference type="STRING" id="65489.A0A0D3FUH0"/>
<evidence type="ECO:0000256" key="1">
    <source>
        <dbReference type="ARBA" id="ARBA00023015"/>
    </source>
</evidence>
<evidence type="ECO:0000313" key="8">
    <source>
        <dbReference type="EnsemblPlants" id="OBART04G08410.1"/>
    </source>
</evidence>
<keyword evidence="2" id="KW-0238">DNA-binding</keyword>
<dbReference type="InterPro" id="IPR044841">
    <property type="entry name" value="LUX/BOA-like"/>
</dbReference>
<protein>
    <recommendedName>
        <fullName evidence="7">Response regulatory domain-containing protein</fullName>
    </recommendedName>
</protein>
<proteinExistence type="predicted"/>
<reference evidence="8" key="2">
    <citation type="submission" date="2015-03" db="UniProtKB">
        <authorList>
            <consortium name="EnsemblPlants"/>
        </authorList>
    </citation>
    <scope>IDENTIFICATION</scope>
</reference>
<dbReference type="HOGENOM" id="CLU_770221_0_0_1"/>
<dbReference type="GO" id="GO:0005634">
    <property type="term" value="C:nucleus"/>
    <property type="evidence" value="ECO:0007669"/>
    <property type="project" value="TreeGrafter"/>
</dbReference>
<dbReference type="PaxDb" id="65489-OBART04G08410.1"/>
<reference evidence="8" key="1">
    <citation type="journal article" date="2009" name="Rice">
        <title>De Novo Next Generation Sequencing of Plant Genomes.</title>
        <authorList>
            <person name="Rounsley S."/>
            <person name="Marri P.R."/>
            <person name="Yu Y."/>
            <person name="He R."/>
            <person name="Sisneros N."/>
            <person name="Goicoechea J.L."/>
            <person name="Lee S.J."/>
            <person name="Angelova A."/>
            <person name="Kudrna D."/>
            <person name="Luo M."/>
            <person name="Affourtit J."/>
            <person name="Desany B."/>
            <person name="Knight J."/>
            <person name="Niazi F."/>
            <person name="Egholm M."/>
            <person name="Wing R.A."/>
        </authorList>
    </citation>
    <scope>NUCLEOTIDE SEQUENCE [LARGE SCALE GENOMIC DNA]</scope>
    <source>
        <strain evidence="8">cv. IRGC 105608</strain>
    </source>
</reference>
<dbReference type="Gramene" id="OBART04G08410.1">
    <property type="protein sequence ID" value="OBART04G08410.1"/>
    <property type="gene ID" value="OBART04G08410"/>
</dbReference>
<keyword evidence="9" id="KW-1185">Reference proteome</keyword>
<dbReference type="Gene3D" id="3.40.50.2300">
    <property type="match status" value="1"/>
</dbReference>
<dbReference type="InterPro" id="IPR011006">
    <property type="entry name" value="CheY-like_superfamily"/>
</dbReference>
<organism evidence="8">
    <name type="scientific">Oryza barthii</name>
    <dbReference type="NCBI Taxonomy" id="65489"/>
    <lineage>
        <taxon>Eukaryota</taxon>
        <taxon>Viridiplantae</taxon>
        <taxon>Streptophyta</taxon>
        <taxon>Embryophyta</taxon>
        <taxon>Tracheophyta</taxon>
        <taxon>Spermatophyta</taxon>
        <taxon>Magnoliopsida</taxon>
        <taxon>Liliopsida</taxon>
        <taxon>Poales</taxon>
        <taxon>Poaceae</taxon>
        <taxon>BOP clade</taxon>
        <taxon>Oryzoideae</taxon>
        <taxon>Oryzeae</taxon>
        <taxon>Oryzinae</taxon>
        <taxon>Oryza</taxon>
    </lineage>
</organism>
<dbReference type="NCBIfam" id="TIGR01557">
    <property type="entry name" value="myb_SHAQKYF"/>
    <property type="match status" value="1"/>
</dbReference>
<keyword evidence="3" id="KW-0804">Transcription</keyword>
<feature type="region of interest" description="Disordered" evidence="6">
    <location>
        <begin position="171"/>
        <end position="191"/>
    </location>
</feature>
<evidence type="ECO:0000259" key="7">
    <source>
        <dbReference type="PROSITE" id="PS50110"/>
    </source>
</evidence>
<dbReference type="GO" id="GO:0003677">
    <property type="term" value="F:DNA binding"/>
    <property type="evidence" value="ECO:0007669"/>
    <property type="project" value="UniProtKB-KW"/>
</dbReference>
<feature type="domain" description="Response regulatory" evidence="7">
    <location>
        <begin position="13"/>
        <end position="137"/>
    </location>
</feature>
<evidence type="ECO:0000256" key="6">
    <source>
        <dbReference type="SAM" id="MobiDB-lite"/>
    </source>
</evidence>
<evidence type="ECO:0000313" key="9">
    <source>
        <dbReference type="Proteomes" id="UP000026960"/>
    </source>
</evidence>
<name>A0A0D3FUH0_9ORYZ</name>
<dbReference type="Gene3D" id="1.10.10.60">
    <property type="entry name" value="Homeodomain-like"/>
    <property type="match status" value="1"/>
</dbReference>
<sequence length="326" mass="36607">MAQNEGMPNGRLSAMVIDEDKCHADSTRSMICTQLNFCVTVFTSPIKALDFLQNQAEGVHLVLADVQMEEMNGFEFLKVARELHKSIQVISVGDKSTCANEMNSFPENQKDGTKRKYYLMWTPHLQKKFLHALEILGEGQISLMIMDVDNIDRKQISTHLQKHRLQLKKKLSKASFTKGSNEDTSNPSAKNHLTCRTMTLQPHPYTNQPAETTMQIHSEDIEHDDGYDAMRRALQDGTAFDESKYSSDPFSNEDEDVVGDGYADKANAIDSSGDHYQVAVVLTTPHNVEYTQEIMNKVTTSDDVQVTRGGKATVSRLVDYSDSDDD</sequence>
<dbReference type="GO" id="GO:0003700">
    <property type="term" value="F:DNA-binding transcription factor activity"/>
    <property type="evidence" value="ECO:0007669"/>
    <property type="project" value="InterPro"/>
</dbReference>
<dbReference type="Proteomes" id="UP000026960">
    <property type="component" value="Chromosome 4"/>
</dbReference>
<dbReference type="GO" id="GO:0000160">
    <property type="term" value="P:phosphorelay signal transduction system"/>
    <property type="evidence" value="ECO:0007669"/>
    <property type="project" value="InterPro"/>
</dbReference>
<dbReference type="SUPFAM" id="SSF52172">
    <property type="entry name" value="CheY-like"/>
    <property type="match status" value="1"/>
</dbReference>
<dbReference type="InterPro" id="IPR001789">
    <property type="entry name" value="Sig_transdc_resp-reg_receiver"/>
</dbReference>
<evidence type="ECO:0000256" key="4">
    <source>
        <dbReference type="ARBA" id="ARBA00023242"/>
    </source>
</evidence>
<dbReference type="InterPro" id="IPR006447">
    <property type="entry name" value="Myb_dom_plants"/>
</dbReference>
<dbReference type="InterPro" id="IPR009057">
    <property type="entry name" value="Homeodomain-like_sf"/>
</dbReference>
<evidence type="ECO:0000256" key="2">
    <source>
        <dbReference type="ARBA" id="ARBA00023125"/>
    </source>
</evidence>
<evidence type="ECO:0000256" key="3">
    <source>
        <dbReference type="ARBA" id="ARBA00023163"/>
    </source>
</evidence>
<keyword evidence="1" id="KW-0805">Transcription regulation</keyword>